<dbReference type="RefSeq" id="WP_013017065.1">
    <property type="nucleotide sequence ID" value="NC_013947.1"/>
</dbReference>
<feature type="region of interest" description="Disordered" evidence="1">
    <location>
        <begin position="238"/>
        <end position="268"/>
    </location>
</feature>
<evidence type="ECO:0000256" key="2">
    <source>
        <dbReference type="SAM" id="Phobius"/>
    </source>
</evidence>
<evidence type="ECO:0000256" key="1">
    <source>
        <dbReference type="SAM" id="MobiDB-lite"/>
    </source>
</evidence>
<feature type="compositionally biased region" description="Polar residues" evidence="1">
    <location>
        <begin position="202"/>
        <end position="215"/>
    </location>
</feature>
<feature type="compositionally biased region" description="Basic and acidic residues" evidence="1">
    <location>
        <begin position="178"/>
        <end position="187"/>
    </location>
</feature>
<keyword evidence="2" id="KW-1133">Transmembrane helix</keyword>
<reference evidence="3 4" key="1">
    <citation type="journal article" date="2009" name="Stand. Genomic Sci.">
        <title>Complete genome sequence of Stackebrandtia nassauensis type strain (LLR-40K-21).</title>
        <authorList>
            <person name="Munk C."/>
            <person name="Lapidus A."/>
            <person name="Copeland A."/>
            <person name="Jando M."/>
            <person name="Mayilraj S."/>
            <person name="Glavina Del Rio T."/>
            <person name="Nolan M."/>
            <person name="Chen F."/>
            <person name="Lucas S."/>
            <person name="Tice H."/>
            <person name="Cheng J.F."/>
            <person name="Han C."/>
            <person name="Detter J.C."/>
            <person name="Bruce D."/>
            <person name="Goodwin L."/>
            <person name="Chain P."/>
            <person name="Pitluck S."/>
            <person name="Goker M."/>
            <person name="Ovchinikova G."/>
            <person name="Pati A."/>
            <person name="Ivanova N."/>
            <person name="Mavromatis K."/>
            <person name="Chen A."/>
            <person name="Palaniappan K."/>
            <person name="Land M."/>
            <person name="Hauser L."/>
            <person name="Chang Y.J."/>
            <person name="Jeffries C.D."/>
            <person name="Bristow J."/>
            <person name="Eisen J.A."/>
            <person name="Markowitz V."/>
            <person name="Hugenholtz P."/>
            <person name="Kyrpides N.C."/>
            <person name="Klenk H.P."/>
        </authorList>
    </citation>
    <scope>NUCLEOTIDE SEQUENCE [LARGE SCALE GENOMIC DNA]</scope>
    <source>
        <strain evidence="4">DSM 44728 / CIP 108903 / NRRL B-16338 / NBRC 102104 / LLR-40K-21</strain>
    </source>
</reference>
<dbReference type="STRING" id="446470.Snas_1798"/>
<keyword evidence="2" id="KW-0812">Transmembrane</keyword>
<dbReference type="KEGG" id="sna:Snas_1798"/>
<protein>
    <submittedName>
        <fullName evidence="3">Uncharacterized protein</fullName>
    </submittedName>
</protein>
<evidence type="ECO:0000313" key="4">
    <source>
        <dbReference type="Proteomes" id="UP000000844"/>
    </source>
</evidence>
<name>D3PYC7_STANL</name>
<dbReference type="EMBL" id="CP001778">
    <property type="protein sequence ID" value="ADD41494.1"/>
    <property type="molecule type" value="Genomic_DNA"/>
</dbReference>
<proteinExistence type="predicted"/>
<accession>D3PYC7</accession>
<dbReference type="AlphaFoldDB" id="D3PYC7"/>
<gene>
    <name evidence="3" type="ordered locus">Snas_1798</name>
</gene>
<feature type="compositionally biased region" description="Basic and acidic residues" evidence="1">
    <location>
        <begin position="1"/>
        <end position="10"/>
    </location>
</feature>
<feature type="region of interest" description="Disordered" evidence="1">
    <location>
        <begin position="164"/>
        <end position="217"/>
    </location>
</feature>
<dbReference type="eggNOG" id="COG3827">
    <property type="taxonomic scope" value="Bacteria"/>
</dbReference>
<feature type="region of interest" description="Disordered" evidence="1">
    <location>
        <begin position="1"/>
        <end position="95"/>
    </location>
</feature>
<dbReference type="SUPFAM" id="SSF75011">
    <property type="entry name" value="3-carboxy-cis,cis-mucoante lactonizing enzyme"/>
    <property type="match status" value="1"/>
</dbReference>
<dbReference type="OrthoDB" id="5172733at2"/>
<dbReference type="Proteomes" id="UP000000844">
    <property type="component" value="Chromosome"/>
</dbReference>
<evidence type="ECO:0000313" key="3">
    <source>
        <dbReference type="EMBL" id="ADD41494.1"/>
    </source>
</evidence>
<sequence>MPDPMPEQRESPPQWPPLAGYDEPTTPPKATEAELRAAASGVHPDSDTPTPTVPSQAGAPDEPQPGVDPRLSDRLPVATPPQPKTVPAAPDTHGRGVRMTIYGFGGAVVVGLIAVIVVMAGGGLVPGVGDDDKPADKLLSDSGEVDKEQYARLAKAVGTEDWIDWRYGPTGEGASDVPEAKQPKTDTLRIPGSDIKRPYQHGSGSSAENPRNVQGQLGYVPDESKASVDHVTTMETTDSTLGFTPRAGGRFTAESEDPDLSGKSLSKCAGKDGPGRLVAADRSHGAGYAAHSVLAFSSGVIATSGISGAQKGTCLALPDGQTPTSVAVTPGNEFALVTVWDTAKVRGRVAVIALADRPGTYGSSWPATYPGLPNPGHFGFSKLLGFVELKDAKAPTGITVKTDFDGENVERINADLSTEAGREPFGAKVAKAGFAVVAASAEKRLEWIDLKPLLSGFHKAYFKDDPKTYASPGQKPEQWPPSFDKETAFAPKVSAVTKLKESPLSITNLNGIVYAGGGKGTVTTFKGGPGAPEQTGTLALDGAATCLSPTSDGQQVLATSRTDRSVSWLKPSKAGASVAMTLRDKRLTDPICAIDNADLDPDDGTGTRARTVSITDFGGGALHTFRYGEARMADGSSLNLKKETFEYGGAYEPKGKPFVVTTTVDNM</sequence>
<feature type="transmembrane region" description="Helical" evidence="2">
    <location>
        <begin position="101"/>
        <end position="125"/>
    </location>
</feature>
<keyword evidence="2" id="KW-0472">Membrane</keyword>
<organism evidence="3 4">
    <name type="scientific">Stackebrandtia nassauensis (strain DSM 44728 / CIP 108903 / NRRL B-16338 / NBRC 102104 / LLR-40K-21)</name>
    <dbReference type="NCBI Taxonomy" id="446470"/>
    <lineage>
        <taxon>Bacteria</taxon>
        <taxon>Bacillati</taxon>
        <taxon>Actinomycetota</taxon>
        <taxon>Actinomycetes</taxon>
        <taxon>Glycomycetales</taxon>
        <taxon>Glycomycetaceae</taxon>
        <taxon>Stackebrandtia</taxon>
    </lineage>
</organism>
<dbReference type="HOGENOM" id="CLU_411550_0_0_11"/>
<keyword evidence="4" id="KW-1185">Reference proteome</keyword>